<accession>A0A0F9EMX6</accession>
<comment type="caution">
    <text evidence="1">The sequence shown here is derived from an EMBL/GenBank/DDBJ whole genome shotgun (WGS) entry which is preliminary data.</text>
</comment>
<reference evidence="1" key="1">
    <citation type="journal article" date="2015" name="Nature">
        <title>Complex archaea that bridge the gap between prokaryotes and eukaryotes.</title>
        <authorList>
            <person name="Spang A."/>
            <person name="Saw J.H."/>
            <person name="Jorgensen S.L."/>
            <person name="Zaremba-Niedzwiedzka K."/>
            <person name="Martijn J."/>
            <person name="Lind A.E."/>
            <person name="van Eijk R."/>
            <person name="Schleper C."/>
            <person name="Guy L."/>
            <person name="Ettema T.J."/>
        </authorList>
    </citation>
    <scope>NUCLEOTIDE SEQUENCE</scope>
</reference>
<sequence>MYLTFGDSIIRALSLVPEKHRVEFLGEMHRRFRHPTPMEQAEDVASLANDLRDSWEEAHPPWEECKRRWAENPEAQSVAYPCDRCERFHNNDSAIGQRHWWECKVDA</sequence>
<dbReference type="AlphaFoldDB" id="A0A0F9EMX6"/>
<protein>
    <submittedName>
        <fullName evidence="1">Uncharacterized protein</fullName>
    </submittedName>
</protein>
<proteinExistence type="predicted"/>
<dbReference type="EMBL" id="LAZR01034101">
    <property type="protein sequence ID" value="KKL46255.1"/>
    <property type="molecule type" value="Genomic_DNA"/>
</dbReference>
<organism evidence="1">
    <name type="scientific">marine sediment metagenome</name>
    <dbReference type="NCBI Taxonomy" id="412755"/>
    <lineage>
        <taxon>unclassified sequences</taxon>
        <taxon>metagenomes</taxon>
        <taxon>ecological metagenomes</taxon>
    </lineage>
</organism>
<gene>
    <name evidence="1" type="ORF">LCGC14_2347420</name>
</gene>
<evidence type="ECO:0000313" key="1">
    <source>
        <dbReference type="EMBL" id="KKL46255.1"/>
    </source>
</evidence>
<name>A0A0F9EMX6_9ZZZZ</name>